<reference evidence="2" key="1">
    <citation type="submission" date="2016-07" db="EMBL/GenBank/DDBJ databases">
        <authorList>
            <person name="Florea S."/>
            <person name="Webb J.S."/>
            <person name="Jaromczyk J."/>
            <person name="Schardl C.L."/>
        </authorList>
    </citation>
    <scope>NUCLEOTIDE SEQUENCE [LARGE SCALE GENOMIC DNA]</scope>
    <source>
        <strain evidence="2">IPBSL-7</strain>
    </source>
</reference>
<evidence type="ECO:0000313" key="1">
    <source>
        <dbReference type="EMBL" id="OCL36881.1"/>
    </source>
</evidence>
<comment type="caution">
    <text evidence="1">The sequence shown here is derived from an EMBL/GenBank/DDBJ whole genome shotgun (WGS) entry which is preliminary data.</text>
</comment>
<evidence type="ECO:0000313" key="2">
    <source>
        <dbReference type="Proteomes" id="UP000093501"/>
    </source>
</evidence>
<organism evidence="1 2">
    <name type="scientific">Tessaracoccus lapidicaptus</name>
    <dbReference type="NCBI Taxonomy" id="1427523"/>
    <lineage>
        <taxon>Bacteria</taxon>
        <taxon>Bacillati</taxon>
        <taxon>Actinomycetota</taxon>
        <taxon>Actinomycetes</taxon>
        <taxon>Propionibacteriales</taxon>
        <taxon>Propionibacteriaceae</taxon>
        <taxon>Tessaracoccus</taxon>
    </lineage>
</organism>
<dbReference type="RefSeq" id="WP_068750079.1">
    <property type="nucleotide sequence ID" value="NZ_LR214441.1"/>
</dbReference>
<accession>A0A1C0ARA8</accession>
<dbReference type="Proteomes" id="UP000093501">
    <property type="component" value="Unassembled WGS sequence"/>
</dbReference>
<proteinExistence type="predicted"/>
<name>A0A1C0ARA8_9ACTN</name>
<dbReference type="AlphaFoldDB" id="A0A1C0ARA8"/>
<dbReference type="EMBL" id="MBQD01000005">
    <property type="protein sequence ID" value="OCL36881.1"/>
    <property type="molecule type" value="Genomic_DNA"/>
</dbReference>
<keyword evidence="2" id="KW-1185">Reference proteome</keyword>
<gene>
    <name evidence="1" type="ORF">BCR15_13160</name>
</gene>
<protein>
    <submittedName>
        <fullName evidence="1">Uncharacterized protein</fullName>
    </submittedName>
</protein>
<sequence>MITAATNAERIRFVGIRGWVPAALVLALAGVVLPLRHALAVATDPALPPASDSSAMVPLTGVGVLGLAVAAAWSVSREYSTGTHDVARLLQPSGWRWVLAPMTVHALVSSVAAALAALLSVVVVALVTPDDRQEGLGALSAAPMVARAAVVAVFVVVVAVAVASVLRRTGPTMAVVLGWPLVVEPLLSGVPAARPLLLGSAVPTAICGPSGVPDGSWGSVSAAMAWLGLLAVGAFGVAATVSRR</sequence>